<feature type="region of interest" description="Disordered" evidence="2">
    <location>
        <begin position="580"/>
        <end position="651"/>
    </location>
</feature>
<feature type="region of interest" description="Disordered" evidence="2">
    <location>
        <begin position="1000"/>
        <end position="1023"/>
    </location>
</feature>
<name>A0A6P8ZJM2_THRPL</name>
<feature type="region of interest" description="Disordered" evidence="2">
    <location>
        <begin position="391"/>
        <end position="431"/>
    </location>
</feature>
<proteinExistence type="predicted"/>
<feature type="compositionally biased region" description="Basic residues" evidence="2">
    <location>
        <begin position="683"/>
        <end position="695"/>
    </location>
</feature>
<evidence type="ECO:0000259" key="3">
    <source>
        <dbReference type="SMART" id="SM00717"/>
    </source>
</evidence>
<feature type="compositionally biased region" description="Basic residues" evidence="2">
    <location>
        <begin position="611"/>
        <end position="622"/>
    </location>
</feature>
<feature type="compositionally biased region" description="Polar residues" evidence="2">
    <location>
        <begin position="175"/>
        <end position="207"/>
    </location>
</feature>
<dbReference type="InParanoid" id="A0A6P8ZJM2"/>
<dbReference type="OrthoDB" id="272624at2759"/>
<dbReference type="CTD" id="55814"/>
<evidence type="ECO:0000313" key="5">
    <source>
        <dbReference type="RefSeq" id="XP_034235599.1"/>
    </source>
</evidence>
<feature type="compositionally biased region" description="Basic and acidic residues" evidence="2">
    <location>
        <begin position="585"/>
        <end position="610"/>
    </location>
</feature>
<dbReference type="RefSeq" id="XP_034235599.1">
    <property type="nucleotide sequence ID" value="XM_034379708.1"/>
</dbReference>
<dbReference type="GO" id="GO:0070898">
    <property type="term" value="P:RNA polymerase III preinitiation complex assembly"/>
    <property type="evidence" value="ECO:0007669"/>
    <property type="project" value="TreeGrafter"/>
</dbReference>
<dbReference type="PANTHER" id="PTHR22929">
    <property type="entry name" value="RNA POLYMERASE III TRANSCRIPTION INITIATION FACTOR B"/>
    <property type="match status" value="1"/>
</dbReference>
<sequence length="1104" mass="119353">MATRRSRIKAVANLPARRNRPVGLIDVKKEDLVSTEADELSSTPKVPGSSHSPKKLQAAVGDGGQSGKEGSLDSLLPSCDSSQAAISHGNKKVTSVEDAEELQSAPDRRSVIVSDRKSVIVNRDDCISPTKSTSKEILCKTDAEKVCPNSQKDSKKQPEDDLKMQPVKPHDVEGQVTNSSIDTNTCQIKQSEIGASSSAEDNTTASNKRLPLRNRRSKPAVNLTAAVRKRSANEIVASPCSPPPVKLKSPEPALCRINENSSIITNTDDTPDQSQASDKNRISSSEISGQSPATLSSPPVTVSRPSDNTSGVFKTPVAPLSKNKDASNDNTNKGDIALVGPQKESSNVKKKPSSNAQRVATARKNLKNRIDTDGTPPRSALTMFDLIFYNPSKNPMKSVGTPSNKSRRRLNSVSSMASTNEDRLNEESVDDIEEIDDAQNNQEETEEETAMPVPQVKVGPDGSLILDEQSLVIETTGAKKNREELEKSEVIVDSGTGYGHYKKIVRSKDWSDHETKKFYRALNVVGTDFSLMKPYFRSRTRRELKLKFKKEERLNPNLINKALSEPLDFDISELEKECELEDEEEKRMEEEAKEKASEKLKEKTENTQDKTKKRASKKKKKCIPLAEIGLETENSSDAGTSTSYKLPKKRKALVPADEANNVLEEVPSSEIDFGAVNGSAAVRKKTKITSQKKRKPDSAEEDYNMLAMGLDMPSQPNDCPQEEKSSELNEDMGIFAEPKNKPVSVINMRKEPVVKRVRTKAPTLPRKPAPVGNTPSLPSNSASSSSNPPSNVVQKSQETNLKVPSTSLSPSTTVVHSTSQAPLKTITLSPSTTVVHSTSQAPLKTITLSPSTTVVHSTSQAPLKTITTSPQAIASTSGFKLIQSPGQPRIQIVRSPAGFKVVQTPPQSRVQLVQSLPQTTPQSMASIRAVTPKTYNIIRKPGIGVRPLSTSGTTPSSSPNSALPVSTLLNRSTCLVSSPGGKFVQSPPLPQMRTVQVTPQSSSSVSGFGSTTPVDRLLPSTPLPRMEPGSIIVLKTPLPQNPDRHVLQVYMVTNTPPGSTGNTVPLSPHVPGINILSGPTVQPANLKSPSMSDDSDCEKVLTTL</sequence>
<evidence type="ECO:0000256" key="1">
    <source>
        <dbReference type="ARBA" id="ARBA00004123"/>
    </source>
</evidence>
<feature type="region of interest" description="Disordered" evidence="2">
    <location>
        <begin position="129"/>
        <end position="222"/>
    </location>
</feature>
<dbReference type="AlphaFoldDB" id="A0A6P8ZJM2"/>
<feature type="compositionally biased region" description="Polar residues" evidence="2">
    <location>
        <begin position="391"/>
        <end position="404"/>
    </location>
</feature>
<feature type="region of interest" description="Disordered" evidence="2">
    <location>
        <begin position="683"/>
        <end position="702"/>
    </location>
</feature>
<reference evidence="5" key="1">
    <citation type="submission" date="2025-08" db="UniProtKB">
        <authorList>
            <consortium name="RefSeq"/>
        </authorList>
    </citation>
    <scope>IDENTIFICATION</scope>
    <source>
        <tissue evidence="5">Total insect</tissue>
    </source>
</reference>
<feature type="compositionally biased region" description="Low complexity" evidence="2">
    <location>
        <begin position="773"/>
        <end position="791"/>
    </location>
</feature>
<feature type="region of interest" description="Disordered" evidence="2">
    <location>
        <begin position="756"/>
        <end position="820"/>
    </location>
</feature>
<accession>A0A6P8ZJM2</accession>
<keyword evidence="4" id="KW-1185">Reference proteome</keyword>
<organism evidence="5">
    <name type="scientific">Thrips palmi</name>
    <name type="common">Melon thrips</name>
    <dbReference type="NCBI Taxonomy" id="161013"/>
    <lineage>
        <taxon>Eukaryota</taxon>
        <taxon>Metazoa</taxon>
        <taxon>Ecdysozoa</taxon>
        <taxon>Arthropoda</taxon>
        <taxon>Hexapoda</taxon>
        <taxon>Insecta</taxon>
        <taxon>Pterygota</taxon>
        <taxon>Neoptera</taxon>
        <taxon>Paraneoptera</taxon>
        <taxon>Thysanoptera</taxon>
        <taxon>Terebrantia</taxon>
        <taxon>Thripoidea</taxon>
        <taxon>Thripidae</taxon>
        <taxon>Thrips</taxon>
    </lineage>
</organism>
<evidence type="ECO:0000313" key="4">
    <source>
        <dbReference type="Proteomes" id="UP000515158"/>
    </source>
</evidence>
<dbReference type="GeneID" id="117641990"/>
<feature type="region of interest" description="Disordered" evidence="2">
    <location>
        <begin position="261"/>
        <end position="379"/>
    </location>
</feature>
<feature type="compositionally biased region" description="Low complexity" evidence="2">
    <location>
        <begin position="803"/>
        <end position="819"/>
    </location>
</feature>
<feature type="region of interest" description="Disordered" evidence="2">
    <location>
        <begin position="709"/>
        <end position="730"/>
    </location>
</feature>
<dbReference type="GO" id="GO:0005634">
    <property type="term" value="C:nucleus"/>
    <property type="evidence" value="ECO:0007669"/>
    <property type="project" value="UniProtKB-SubCell"/>
</dbReference>
<dbReference type="Proteomes" id="UP000515158">
    <property type="component" value="Unplaced"/>
</dbReference>
<dbReference type="InterPro" id="IPR009057">
    <property type="entry name" value="Homeodomain-like_sf"/>
</dbReference>
<feature type="compositionally biased region" description="Polar residues" evidence="2">
    <location>
        <begin position="632"/>
        <end position="644"/>
    </location>
</feature>
<evidence type="ECO:0000256" key="2">
    <source>
        <dbReference type="SAM" id="MobiDB-lite"/>
    </source>
</evidence>
<protein>
    <submittedName>
        <fullName evidence="5">Proteoglycan 4</fullName>
    </submittedName>
</protein>
<feature type="compositionally biased region" description="Polar residues" evidence="2">
    <location>
        <begin position="261"/>
        <end position="312"/>
    </location>
</feature>
<feature type="compositionally biased region" description="Polar residues" evidence="2">
    <location>
        <begin position="792"/>
        <end position="802"/>
    </location>
</feature>
<feature type="compositionally biased region" description="Basic and acidic residues" evidence="2">
    <location>
        <begin position="152"/>
        <end position="173"/>
    </location>
</feature>
<dbReference type="Pfam" id="PF15963">
    <property type="entry name" value="Myb_DNA-bind_7"/>
    <property type="match status" value="1"/>
</dbReference>
<dbReference type="SUPFAM" id="SSF46689">
    <property type="entry name" value="Homeodomain-like"/>
    <property type="match status" value="1"/>
</dbReference>
<feature type="compositionally biased region" description="Low complexity" evidence="2">
    <location>
        <begin position="72"/>
        <end position="82"/>
    </location>
</feature>
<feature type="region of interest" description="Disordered" evidence="2">
    <location>
        <begin position="1"/>
        <end position="113"/>
    </location>
</feature>
<dbReference type="GO" id="GO:0001156">
    <property type="term" value="F:TFIIIC-class transcription factor complex binding"/>
    <property type="evidence" value="ECO:0007669"/>
    <property type="project" value="TreeGrafter"/>
</dbReference>
<dbReference type="SMART" id="SM00717">
    <property type="entry name" value="SANT"/>
    <property type="match status" value="1"/>
</dbReference>
<dbReference type="InterPro" id="IPR001005">
    <property type="entry name" value="SANT/Myb"/>
</dbReference>
<dbReference type="PANTHER" id="PTHR22929:SF0">
    <property type="entry name" value="TRANSCRIPTION FACTOR TFIIIB COMPONENT B'' HOMOLOG"/>
    <property type="match status" value="1"/>
</dbReference>
<dbReference type="GO" id="GO:0000126">
    <property type="term" value="C:transcription factor TFIIIB complex"/>
    <property type="evidence" value="ECO:0007669"/>
    <property type="project" value="TreeGrafter"/>
</dbReference>
<gene>
    <name evidence="5" type="primary">LOC117641990</name>
</gene>
<dbReference type="KEGG" id="tpal:117641990"/>
<feature type="domain" description="Myb-like" evidence="3">
    <location>
        <begin position="506"/>
        <end position="554"/>
    </location>
</feature>
<feature type="compositionally biased region" description="Basic and acidic residues" evidence="2">
    <location>
        <begin position="133"/>
        <end position="145"/>
    </location>
</feature>
<dbReference type="InterPro" id="IPR039467">
    <property type="entry name" value="TFIIIB_B''_Myb"/>
</dbReference>
<feature type="compositionally biased region" description="Low complexity" evidence="2">
    <location>
        <begin position="1000"/>
        <end position="1014"/>
    </location>
</feature>
<comment type="subcellular location">
    <subcellularLocation>
        <location evidence="1">Nucleus</location>
    </subcellularLocation>
</comment>